<dbReference type="InterPro" id="IPR008979">
    <property type="entry name" value="Galactose-bd-like_sf"/>
</dbReference>
<dbReference type="Pfam" id="PF00089">
    <property type="entry name" value="Trypsin"/>
    <property type="match status" value="1"/>
</dbReference>
<evidence type="ECO:0000256" key="3">
    <source>
        <dbReference type="ARBA" id="ARBA00023157"/>
    </source>
</evidence>
<dbReference type="Gene3D" id="2.60.120.260">
    <property type="entry name" value="Galactose-binding domain-like"/>
    <property type="match status" value="1"/>
</dbReference>
<evidence type="ECO:0000256" key="1">
    <source>
        <dbReference type="ARBA" id="ARBA00022670"/>
    </source>
</evidence>
<dbReference type="Gene3D" id="2.40.10.10">
    <property type="entry name" value="Trypsin-like serine proteases"/>
    <property type="match status" value="2"/>
</dbReference>
<feature type="chain" id="PRO_5017983733" evidence="5">
    <location>
        <begin position="25"/>
        <end position="392"/>
    </location>
</feature>
<feature type="domain" description="P/Homo B" evidence="7">
    <location>
        <begin position="269"/>
        <end position="392"/>
    </location>
</feature>
<keyword evidence="4" id="KW-0720">Serine protease</keyword>
<dbReference type="SUPFAM" id="SSF49785">
    <property type="entry name" value="Galactose-binding domain-like"/>
    <property type="match status" value="1"/>
</dbReference>
<keyword evidence="2 4" id="KW-0378">Hydrolase</keyword>
<dbReference type="FunFam" id="2.40.10.10:FF:000002">
    <property type="entry name" value="Transmembrane protease serine"/>
    <property type="match status" value="1"/>
</dbReference>
<keyword evidence="5" id="KW-0732">Signal</keyword>
<feature type="signal peptide" evidence="5">
    <location>
        <begin position="1"/>
        <end position="24"/>
    </location>
</feature>
<dbReference type="GO" id="GO:0004252">
    <property type="term" value="F:serine-type endopeptidase activity"/>
    <property type="evidence" value="ECO:0007669"/>
    <property type="project" value="InterPro"/>
</dbReference>
<dbReference type="PANTHER" id="PTHR24252">
    <property type="entry name" value="ACROSIN-RELATED"/>
    <property type="match status" value="1"/>
</dbReference>
<organism evidence="8 9">
    <name type="scientific">Actinokineospora auranticolor</name>
    <dbReference type="NCBI Taxonomy" id="155976"/>
    <lineage>
        <taxon>Bacteria</taxon>
        <taxon>Bacillati</taxon>
        <taxon>Actinomycetota</taxon>
        <taxon>Actinomycetes</taxon>
        <taxon>Pseudonocardiales</taxon>
        <taxon>Pseudonocardiaceae</taxon>
        <taxon>Actinokineospora</taxon>
    </lineage>
</organism>
<accession>A0A2S6GZ74</accession>
<dbReference type="InterPro" id="IPR001314">
    <property type="entry name" value="Peptidase_S1A"/>
</dbReference>
<dbReference type="InterPro" id="IPR001254">
    <property type="entry name" value="Trypsin_dom"/>
</dbReference>
<dbReference type="GO" id="GO:0006508">
    <property type="term" value="P:proteolysis"/>
    <property type="evidence" value="ECO:0007669"/>
    <property type="project" value="UniProtKB-KW"/>
</dbReference>
<dbReference type="FunFam" id="2.60.120.260:FF:000149">
    <property type="entry name" value="Leupeptin-inactivating enzyme 1"/>
    <property type="match status" value="1"/>
</dbReference>
<feature type="domain" description="Peptidase S1" evidence="6">
    <location>
        <begin position="38"/>
        <end position="258"/>
    </location>
</feature>
<name>A0A2S6GZ74_9PSEU</name>
<comment type="caution">
    <text evidence="8">The sequence shown here is derived from an EMBL/GenBank/DDBJ whole genome shotgun (WGS) entry which is preliminary data.</text>
</comment>
<proteinExistence type="predicted"/>
<gene>
    <name evidence="8" type="ORF">CLV40_102375</name>
</gene>
<dbReference type="OrthoDB" id="1496095at2"/>
<dbReference type="Proteomes" id="UP000239203">
    <property type="component" value="Unassembled WGS sequence"/>
</dbReference>
<dbReference type="EMBL" id="PTIX01000002">
    <property type="protein sequence ID" value="PPK70460.1"/>
    <property type="molecule type" value="Genomic_DNA"/>
</dbReference>
<dbReference type="PROSITE" id="PS50240">
    <property type="entry name" value="TRYPSIN_DOM"/>
    <property type="match status" value="1"/>
</dbReference>
<evidence type="ECO:0000313" key="8">
    <source>
        <dbReference type="EMBL" id="PPK70460.1"/>
    </source>
</evidence>
<reference evidence="8 9" key="1">
    <citation type="submission" date="2018-02" db="EMBL/GenBank/DDBJ databases">
        <title>Genomic Encyclopedia of Archaeal and Bacterial Type Strains, Phase II (KMG-II): from individual species to whole genera.</title>
        <authorList>
            <person name="Goeker M."/>
        </authorList>
    </citation>
    <scope>NUCLEOTIDE SEQUENCE [LARGE SCALE GENOMIC DNA]</scope>
    <source>
        <strain evidence="8 9">YU 961-1</strain>
    </source>
</reference>
<evidence type="ECO:0000256" key="5">
    <source>
        <dbReference type="SAM" id="SignalP"/>
    </source>
</evidence>
<dbReference type="AlphaFoldDB" id="A0A2S6GZ74"/>
<dbReference type="InterPro" id="IPR018114">
    <property type="entry name" value="TRYPSIN_HIS"/>
</dbReference>
<dbReference type="SUPFAM" id="SSF50494">
    <property type="entry name" value="Trypsin-like serine proteases"/>
    <property type="match status" value="1"/>
</dbReference>
<dbReference type="PROSITE" id="PS00135">
    <property type="entry name" value="TRYPSIN_SER"/>
    <property type="match status" value="1"/>
</dbReference>
<dbReference type="InterPro" id="IPR043504">
    <property type="entry name" value="Peptidase_S1_PA_chymotrypsin"/>
</dbReference>
<keyword evidence="3" id="KW-1015">Disulfide bond</keyword>
<dbReference type="PANTHER" id="PTHR24252:SF7">
    <property type="entry name" value="HYALIN"/>
    <property type="match status" value="1"/>
</dbReference>
<dbReference type="Pfam" id="PF01483">
    <property type="entry name" value="P_proprotein"/>
    <property type="match status" value="1"/>
</dbReference>
<dbReference type="PRINTS" id="PR00722">
    <property type="entry name" value="CHYMOTRYPSIN"/>
</dbReference>
<dbReference type="CDD" id="cd00190">
    <property type="entry name" value="Tryp_SPc"/>
    <property type="match status" value="1"/>
</dbReference>
<dbReference type="InterPro" id="IPR033116">
    <property type="entry name" value="TRYPSIN_SER"/>
</dbReference>
<evidence type="ECO:0000259" key="6">
    <source>
        <dbReference type="PROSITE" id="PS50240"/>
    </source>
</evidence>
<sequence>MHKALALAVGTIAVAAAVAGQAIAAPQADDPGTMTPQVVGGTRAAQGEFPFMVRLSMGCGGALYSPNIVLTAAHCVDGTGNNSGITATYGDVDLQGSQRVTRTSNYVYRNPGYTTSTGGDWALIRLSSPITGGATLPIATTNAYDNGTFTIAGWGAASEGGSQQRYLLKAQVPLVPDSTCRSAYPSLKAAVEICAGYTQGGTDTCQGDSGGPMFRRDNANNWIQVGIVSYGKGCARANYPGVYAEVSALSSAIAAKAAELGGTTPPTTTPPTTTPPNGRVFENATNVDIPDNGPAIYSDIAVSGISGNAPATLKVDVDIKHTFRGDVVVDLVAPDGSTYRLKNSSTSDSADNILASYTVNASSEVANGTWRLKAQDTYNADTGYIDSWKLTF</sequence>
<dbReference type="PROSITE" id="PS00134">
    <property type="entry name" value="TRYPSIN_HIS"/>
    <property type="match status" value="1"/>
</dbReference>
<evidence type="ECO:0000259" key="7">
    <source>
        <dbReference type="PROSITE" id="PS51829"/>
    </source>
</evidence>
<keyword evidence="9" id="KW-1185">Reference proteome</keyword>
<keyword evidence="1 4" id="KW-0645">Protease</keyword>
<dbReference type="InterPro" id="IPR009003">
    <property type="entry name" value="Peptidase_S1_PA"/>
</dbReference>
<dbReference type="InterPro" id="IPR002884">
    <property type="entry name" value="P_dom"/>
</dbReference>
<evidence type="ECO:0000313" key="9">
    <source>
        <dbReference type="Proteomes" id="UP000239203"/>
    </source>
</evidence>
<dbReference type="SMART" id="SM00020">
    <property type="entry name" value="Tryp_SPc"/>
    <property type="match status" value="1"/>
</dbReference>
<dbReference type="PROSITE" id="PS51829">
    <property type="entry name" value="P_HOMO_B"/>
    <property type="match status" value="1"/>
</dbReference>
<evidence type="ECO:0000256" key="2">
    <source>
        <dbReference type="ARBA" id="ARBA00022801"/>
    </source>
</evidence>
<evidence type="ECO:0000256" key="4">
    <source>
        <dbReference type="RuleBase" id="RU363034"/>
    </source>
</evidence>
<protein>
    <submittedName>
        <fullName evidence="8">Secreted trypsin-like serine protease</fullName>
    </submittedName>
</protein>